<gene>
    <name evidence="2" type="ORF">QVD17_38676</name>
</gene>
<reference evidence="2" key="1">
    <citation type="journal article" date="2023" name="bioRxiv">
        <title>Improved chromosome-level genome assembly for marigold (Tagetes erecta).</title>
        <authorList>
            <person name="Jiang F."/>
            <person name="Yuan L."/>
            <person name="Wang S."/>
            <person name="Wang H."/>
            <person name="Xu D."/>
            <person name="Wang A."/>
            <person name="Fan W."/>
        </authorList>
    </citation>
    <scope>NUCLEOTIDE SEQUENCE</scope>
    <source>
        <strain evidence="2">WSJ</strain>
        <tissue evidence="2">Leaf</tissue>
    </source>
</reference>
<dbReference type="EMBL" id="JAUHHV010000011">
    <property type="protein sequence ID" value="KAK1407065.1"/>
    <property type="molecule type" value="Genomic_DNA"/>
</dbReference>
<feature type="compositionally biased region" description="Basic and acidic residues" evidence="1">
    <location>
        <begin position="39"/>
        <end position="50"/>
    </location>
</feature>
<feature type="region of interest" description="Disordered" evidence="1">
    <location>
        <begin position="26"/>
        <end position="50"/>
    </location>
</feature>
<evidence type="ECO:0000313" key="3">
    <source>
        <dbReference type="Proteomes" id="UP001229421"/>
    </source>
</evidence>
<name>A0AAD8JSJ7_TARER</name>
<evidence type="ECO:0000256" key="1">
    <source>
        <dbReference type="SAM" id="MobiDB-lite"/>
    </source>
</evidence>
<proteinExistence type="predicted"/>
<evidence type="ECO:0000313" key="2">
    <source>
        <dbReference type="EMBL" id="KAK1407065.1"/>
    </source>
</evidence>
<accession>A0AAD8JSJ7</accession>
<protein>
    <submittedName>
        <fullName evidence="2">Uncharacterized protein</fullName>
    </submittedName>
</protein>
<organism evidence="2 3">
    <name type="scientific">Tagetes erecta</name>
    <name type="common">African marigold</name>
    <dbReference type="NCBI Taxonomy" id="13708"/>
    <lineage>
        <taxon>Eukaryota</taxon>
        <taxon>Viridiplantae</taxon>
        <taxon>Streptophyta</taxon>
        <taxon>Embryophyta</taxon>
        <taxon>Tracheophyta</taxon>
        <taxon>Spermatophyta</taxon>
        <taxon>Magnoliopsida</taxon>
        <taxon>eudicotyledons</taxon>
        <taxon>Gunneridae</taxon>
        <taxon>Pentapetalae</taxon>
        <taxon>asterids</taxon>
        <taxon>campanulids</taxon>
        <taxon>Asterales</taxon>
        <taxon>Asteraceae</taxon>
        <taxon>Asteroideae</taxon>
        <taxon>Heliantheae alliance</taxon>
        <taxon>Tageteae</taxon>
        <taxon>Tagetes</taxon>
    </lineage>
</organism>
<comment type="caution">
    <text evidence="2">The sequence shown here is derived from an EMBL/GenBank/DDBJ whole genome shotgun (WGS) entry which is preliminary data.</text>
</comment>
<sequence length="71" mass="8021">MCGGGDHGRCMYQTAFKTVNMQNEVKTSPTTVGGGGRRFSGEVKREKKDEKRIRELEKTQNVLHLILWGPK</sequence>
<dbReference type="Proteomes" id="UP001229421">
    <property type="component" value="Unassembled WGS sequence"/>
</dbReference>
<dbReference type="AlphaFoldDB" id="A0AAD8JSJ7"/>
<keyword evidence="3" id="KW-1185">Reference proteome</keyword>